<dbReference type="Proteomes" id="UP001164746">
    <property type="component" value="Chromosome 6"/>
</dbReference>
<keyword evidence="3" id="KW-1185">Reference proteome</keyword>
<dbReference type="InterPro" id="IPR000742">
    <property type="entry name" value="EGF"/>
</dbReference>
<name>A0ABY7EGA6_MYAAR</name>
<evidence type="ECO:0000259" key="1">
    <source>
        <dbReference type="SMART" id="SM00181"/>
    </source>
</evidence>
<dbReference type="PANTHER" id="PTHR39069:SF8">
    <property type="entry name" value="FI17111P1"/>
    <property type="match status" value="1"/>
</dbReference>
<evidence type="ECO:0000313" key="3">
    <source>
        <dbReference type="Proteomes" id="UP001164746"/>
    </source>
</evidence>
<dbReference type="SMART" id="SM00181">
    <property type="entry name" value="EGF"/>
    <property type="match status" value="4"/>
</dbReference>
<gene>
    <name evidence="2" type="ORF">MAR_018083</name>
</gene>
<feature type="domain" description="EGF-like" evidence="1">
    <location>
        <begin position="307"/>
        <end position="341"/>
    </location>
</feature>
<evidence type="ECO:0000313" key="2">
    <source>
        <dbReference type="EMBL" id="WAR08125.1"/>
    </source>
</evidence>
<protein>
    <recommendedName>
        <fullName evidence="1">EGF-like domain-containing protein</fullName>
    </recommendedName>
</protein>
<dbReference type="EMBL" id="CP111017">
    <property type="protein sequence ID" value="WAR08125.1"/>
    <property type="molecule type" value="Genomic_DNA"/>
</dbReference>
<feature type="domain" description="EGF-like" evidence="1">
    <location>
        <begin position="133"/>
        <end position="174"/>
    </location>
</feature>
<dbReference type="InterPro" id="IPR036116">
    <property type="entry name" value="FN3_sf"/>
</dbReference>
<dbReference type="PANTHER" id="PTHR39069">
    <property type="entry name" value="ECDYSONE-INDUCIBLE GENE E1, ISOFORM A"/>
    <property type="match status" value="1"/>
</dbReference>
<reference evidence="2" key="1">
    <citation type="submission" date="2022-11" db="EMBL/GenBank/DDBJ databases">
        <title>Centuries of genome instability and evolution in soft-shell clam transmissible cancer (bioRxiv).</title>
        <authorList>
            <person name="Hart S.F.M."/>
            <person name="Yonemitsu M.A."/>
            <person name="Giersch R.M."/>
            <person name="Beal B.F."/>
            <person name="Arriagada G."/>
            <person name="Davis B.W."/>
            <person name="Ostrander E.A."/>
            <person name="Goff S.P."/>
            <person name="Metzger M.J."/>
        </authorList>
    </citation>
    <scope>NUCLEOTIDE SEQUENCE</scope>
    <source>
        <strain evidence="2">MELC-2E11</strain>
        <tissue evidence="2">Siphon/mantle</tissue>
    </source>
</reference>
<dbReference type="SUPFAM" id="SSF49265">
    <property type="entry name" value="Fibronectin type III"/>
    <property type="match status" value="1"/>
</dbReference>
<proteinExistence type="predicted"/>
<sequence>RSLGQSCGNVNECITTSNVVCNGSCTCQSDYYSDQGANTCTKRQIYESCDVTSQCSANHVTCSSSFCRCLSGFYFVNPNTCTKRDLGQSCNEAGQCSDGNTYCLSSCKCNANYFDNQDGIGGSCELKKELDESCPSLSESAPCKDPIATCSLETCQCPSNYYDSNGAIPAGSCQRRITLNGQCDTSHSNLDQCAADNAICNSTTGYFCKCTSGYYEDPSNAAKCKAKPNPPTWKEATDVNPANDHSITVSWNAPSGSVYGYQVSLLDGSTTVLSTAIISKSQSNTVDSVPLIEVIKTEVIERQIYESCDVTSQCSANHVTCSSSFCRCLSGFYFVNPNTCTKRDLGQSCNEAGQCSDGNTYCLSSCKCNANYFDNQDGIGGSCELKKELDESCPSLSESAPCKDPIATCSLETCQCPSNYYDSNGAIPAGSCQRKSTCKCTSDYFDTNTVNTNYGSCIRSMTI</sequence>
<feature type="domain" description="EGF-like" evidence="1">
    <location>
        <begin position="48"/>
        <end position="82"/>
    </location>
</feature>
<organism evidence="2 3">
    <name type="scientific">Mya arenaria</name>
    <name type="common">Soft-shell clam</name>
    <dbReference type="NCBI Taxonomy" id="6604"/>
    <lineage>
        <taxon>Eukaryota</taxon>
        <taxon>Metazoa</taxon>
        <taxon>Spiralia</taxon>
        <taxon>Lophotrochozoa</taxon>
        <taxon>Mollusca</taxon>
        <taxon>Bivalvia</taxon>
        <taxon>Autobranchia</taxon>
        <taxon>Heteroconchia</taxon>
        <taxon>Euheterodonta</taxon>
        <taxon>Imparidentia</taxon>
        <taxon>Neoheterodontei</taxon>
        <taxon>Myida</taxon>
        <taxon>Myoidea</taxon>
        <taxon>Myidae</taxon>
        <taxon>Mya</taxon>
    </lineage>
</organism>
<feature type="domain" description="EGF-like" evidence="1">
    <location>
        <begin position="182"/>
        <end position="225"/>
    </location>
</feature>
<feature type="non-terminal residue" evidence="2">
    <location>
        <position position="1"/>
    </location>
</feature>
<accession>A0ABY7EGA6</accession>